<dbReference type="GO" id="GO:0005886">
    <property type="term" value="C:plasma membrane"/>
    <property type="evidence" value="ECO:0007669"/>
    <property type="project" value="UniProtKB-SubCell"/>
</dbReference>
<feature type="transmembrane region" description="Helical" evidence="9">
    <location>
        <begin position="28"/>
        <end position="48"/>
    </location>
</feature>
<keyword evidence="11" id="KW-1185">Reference proteome</keyword>
<gene>
    <name evidence="10" type="ORF">EV695_2980</name>
</gene>
<evidence type="ECO:0000313" key="11">
    <source>
        <dbReference type="Proteomes" id="UP000294887"/>
    </source>
</evidence>
<dbReference type="PANTHER" id="PTHR32196">
    <property type="entry name" value="ABC TRANSPORTER PERMEASE PROTEIN YPHD-RELATED-RELATED"/>
    <property type="match status" value="1"/>
</dbReference>
<feature type="transmembrane region" description="Helical" evidence="9">
    <location>
        <begin position="188"/>
        <end position="209"/>
    </location>
</feature>
<name>A0A4V2P8B4_9GAMM</name>
<keyword evidence="3" id="KW-0813">Transport</keyword>
<organism evidence="10 11">
    <name type="scientific">Cocleimonas flava</name>
    <dbReference type="NCBI Taxonomy" id="634765"/>
    <lineage>
        <taxon>Bacteria</taxon>
        <taxon>Pseudomonadati</taxon>
        <taxon>Pseudomonadota</taxon>
        <taxon>Gammaproteobacteria</taxon>
        <taxon>Thiotrichales</taxon>
        <taxon>Thiotrichaceae</taxon>
        <taxon>Cocleimonas</taxon>
    </lineage>
</organism>
<evidence type="ECO:0000256" key="1">
    <source>
        <dbReference type="ARBA" id="ARBA00004429"/>
    </source>
</evidence>
<evidence type="ECO:0000313" key="10">
    <source>
        <dbReference type="EMBL" id="TCJ85015.1"/>
    </source>
</evidence>
<evidence type="ECO:0000256" key="8">
    <source>
        <dbReference type="ARBA" id="ARBA00023136"/>
    </source>
</evidence>
<keyword evidence="4" id="KW-1003">Cell membrane</keyword>
<evidence type="ECO:0000256" key="7">
    <source>
        <dbReference type="ARBA" id="ARBA00022989"/>
    </source>
</evidence>
<dbReference type="AlphaFoldDB" id="A0A4V2P8B4"/>
<feature type="transmembrane region" description="Helical" evidence="9">
    <location>
        <begin position="319"/>
        <end position="338"/>
    </location>
</feature>
<keyword evidence="7 9" id="KW-1133">Transmembrane helix</keyword>
<evidence type="ECO:0000256" key="5">
    <source>
        <dbReference type="ARBA" id="ARBA00022519"/>
    </source>
</evidence>
<dbReference type="InterPro" id="IPR001851">
    <property type="entry name" value="ABC_transp_permease"/>
</dbReference>
<feature type="transmembrane region" description="Helical" evidence="9">
    <location>
        <begin position="92"/>
        <end position="110"/>
    </location>
</feature>
<proteinExistence type="inferred from homology"/>
<accession>A0A4V2P8B4</accession>
<feature type="transmembrane region" description="Helical" evidence="9">
    <location>
        <begin position="148"/>
        <end position="168"/>
    </location>
</feature>
<dbReference type="CDD" id="cd06579">
    <property type="entry name" value="TM_PBP1_transp_AraH_like"/>
    <property type="match status" value="1"/>
</dbReference>
<feature type="transmembrane region" description="Helical" evidence="9">
    <location>
        <begin position="240"/>
        <end position="261"/>
    </location>
</feature>
<comment type="similarity">
    <text evidence="2">Belongs to the binding-protein-dependent transport system permease family. AraH/RbsC subfamily.</text>
</comment>
<dbReference type="GO" id="GO:0022857">
    <property type="term" value="F:transmembrane transporter activity"/>
    <property type="evidence" value="ECO:0007669"/>
    <property type="project" value="InterPro"/>
</dbReference>
<protein>
    <submittedName>
        <fullName evidence="10">Monosaccharide ABC transporter membrane protein (CUT2 family)</fullName>
    </submittedName>
</protein>
<evidence type="ECO:0000256" key="9">
    <source>
        <dbReference type="SAM" id="Phobius"/>
    </source>
</evidence>
<sequence length="348" mass="36643">MSAEIELQLETANTDSEKKGALNFFKMVFVKIGVLPFLLIIAIIVFAVTSDNFLTSRNLSSVVRQSSFLILVSVGQMFVLLTGGFDLSVGTIVALTSVVSATAMAILHTIMPDSVWLVITLGCFAGILAGSFVGVINGLGVSLLNVSPFMMTLGISSVGFGVALYMTGGTPVYGMPPEFGNIFGYGKFLGIPAPVFIGGVLICMLYFLLNWTRLGRYFYAVGGNTKAASLSGINTGLVKFLAYLICAATTAIAGLLLTARLDTGEANIGSAMPLESIAACVIAGVSLRGGHGRLENVVLGALFIGLVQNGMNLARVESYLQTVVIGLLLILAVIADQLRIRVMKSLYN</sequence>
<evidence type="ECO:0000256" key="3">
    <source>
        <dbReference type="ARBA" id="ARBA00022448"/>
    </source>
</evidence>
<keyword evidence="8 9" id="KW-0472">Membrane</keyword>
<comment type="subcellular location">
    <subcellularLocation>
        <location evidence="1">Cell inner membrane</location>
        <topology evidence="1">Multi-pass membrane protein</topology>
    </subcellularLocation>
</comment>
<evidence type="ECO:0000256" key="2">
    <source>
        <dbReference type="ARBA" id="ARBA00007942"/>
    </source>
</evidence>
<dbReference type="PANTHER" id="PTHR32196:SF21">
    <property type="entry name" value="ABC TRANSPORTER PERMEASE PROTEIN YPHD-RELATED"/>
    <property type="match status" value="1"/>
</dbReference>
<dbReference type="EMBL" id="SMFQ01000004">
    <property type="protein sequence ID" value="TCJ85015.1"/>
    <property type="molecule type" value="Genomic_DNA"/>
</dbReference>
<evidence type="ECO:0000256" key="6">
    <source>
        <dbReference type="ARBA" id="ARBA00022692"/>
    </source>
</evidence>
<reference evidence="10 11" key="1">
    <citation type="submission" date="2019-03" db="EMBL/GenBank/DDBJ databases">
        <title>Genomic Encyclopedia of Type Strains, Phase IV (KMG-IV): sequencing the most valuable type-strain genomes for metagenomic binning, comparative biology and taxonomic classification.</title>
        <authorList>
            <person name="Goeker M."/>
        </authorList>
    </citation>
    <scope>NUCLEOTIDE SEQUENCE [LARGE SCALE GENOMIC DNA]</scope>
    <source>
        <strain evidence="10 11">DSM 24830</strain>
    </source>
</reference>
<keyword evidence="6 9" id="KW-0812">Transmembrane</keyword>
<keyword evidence="5" id="KW-0997">Cell inner membrane</keyword>
<feature type="transmembrane region" description="Helical" evidence="9">
    <location>
        <begin position="68"/>
        <end position="85"/>
    </location>
</feature>
<evidence type="ECO:0000256" key="4">
    <source>
        <dbReference type="ARBA" id="ARBA00022475"/>
    </source>
</evidence>
<feature type="transmembrane region" description="Helical" evidence="9">
    <location>
        <begin position="294"/>
        <end position="313"/>
    </location>
</feature>
<dbReference type="Pfam" id="PF02653">
    <property type="entry name" value="BPD_transp_2"/>
    <property type="match status" value="1"/>
</dbReference>
<feature type="transmembrane region" description="Helical" evidence="9">
    <location>
        <begin position="116"/>
        <end position="136"/>
    </location>
</feature>
<comment type="caution">
    <text evidence="10">The sequence shown here is derived from an EMBL/GenBank/DDBJ whole genome shotgun (WGS) entry which is preliminary data.</text>
</comment>
<dbReference type="Proteomes" id="UP000294887">
    <property type="component" value="Unassembled WGS sequence"/>
</dbReference>
<feature type="transmembrane region" description="Helical" evidence="9">
    <location>
        <begin position="267"/>
        <end position="287"/>
    </location>
</feature>